<gene>
    <name evidence="1" type="ORF">SAMN03080606_01636</name>
</gene>
<dbReference type="AlphaFoldDB" id="A0A1G5GC11"/>
<dbReference type="InterPro" id="IPR024078">
    <property type="entry name" value="LmbE-like_dom_sf"/>
</dbReference>
<proteinExistence type="predicted"/>
<dbReference type="STRING" id="1120976.SAMN03080606_01636"/>
<evidence type="ECO:0000313" key="1">
    <source>
        <dbReference type="EMBL" id="SCY49072.1"/>
    </source>
</evidence>
<protein>
    <submittedName>
        <fullName evidence="1">N-acetylglucosaminyl deacetylase, LmbE family</fullName>
    </submittedName>
</protein>
<dbReference type="SUPFAM" id="SSF102588">
    <property type="entry name" value="LmbE-like"/>
    <property type="match status" value="1"/>
</dbReference>
<organism evidence="1 2">
    <name type="scientific">Alkaliphilus peptidifermentans DSM 18978</name>
    <dbReference type="NCBI Taxonomy" id="1120976"/>
    <lineage>
        <taxon>Bacteria</taxon>
        <taxon>Bacillati</taxon>
        <taxon>Bacillota</taxon>
        <taxon>Clostridia</taxon>
        <taxon>Peptostreptococcales</taxon>
        <taxon>Natronincolaceae</taxon>
        <taxon>Alkaliphilus</taxon>
    </lineage>
</organism>
<dbReference type="InterPro" id="IPR003737">
    <property type="entry name" value="GlcNAc_PI_deacetylase-related"/>
</dbReference>
<dbReference type="Pfam" id="PF02585">
    <property type="entry name" value="PIG-L"/>
    <property type="match status" value="1"/>
</dbReference>
<name>A0A1G5GC11_9FIRM</name>
<evidence type="ECO:0000313" key="2">
    <source>
        <dbReference type="Proteomes" id="UP000198636"/>
    </source>
</evidence>
<sequence length="303" mass="35387">MAKRIIKAILKYPLTLMNHIVLWSYYRWSSRRVIVKENMFQINSCKVLVLAPHVDDETIGLGGTLIKHAEKGSSIHCVYITDGSGSNTELPKEQIIRARKEEAKRIQDQIGIKEIYFMEEPDGSIQPSEELQRRLYDILDMVNPEIIYAPFLIDAHSDHVETTRNFISVLNKWNPNFSNLYMYEINCPIIPRLINEVSILDEEQLQQKIKLMEEFKTQESMAFDGFILLNRMKGQLVKDNSAAEIFIKANLQQIQEADKILIKEGFSYKQFRQLSNRYNLLLGFLQGYYKKLNYSKKLENVIK</sequence>
<dbReference type="Gene3D" id="3.40.50.10320">
    <property type="entry name" value="LmbE-like"/>
    <property type="match status" value="1"/>
</dbReference>
<dbReference type="EMBL" id="FMUS01000009">
    <property type="protein sequence ID" value="SCY49072.1"/>
    <property type="molecule type" value="Genomic_DNA"/>
</dbReference>
<keyword evidence="2" id="KW-1185">Reference proteome</keyword>
<dbReference type="Proteomes" id="UP000198636">
    <property type="component" value="Unassembled WGS sequence"/>
</dbReference>
<dbReference type="PANTHER" id="PTHR12993">
    <property type="entry name" value="N-ACETYLGLUCOSAMINYL-PHOSPHATIDYLINOSITOL DE-N-ACETYLASE-RELATED"/>
    <property type="match status" value="1"/>
</dbReference>
<accession>A0A1G5GC11</accession>
<dbReference type="RefSeq" id="WP_176758921.1">
    <property type="nucleotide sequence ID" value="NZ_FMUS01000009.1"/>
</dbReference>
<dbReference type="GO" id="GO:0016811">
    <property type="term" value="F:hydrolase activity, acting on carbon-nitrogen (but not peptide) bonds, in linear amides"/>
    <property type="evidence" value="ECO:0007669"/>
    <property type="project" value="TreeGrafter"/>
</dbReference>
<dbReference type="PANTHER" id="PTHR12993:SF11">
    <property type="entry name" value="N-ACETYLGLUCOSAMINYL-PHOSPHATIDYLINOSITOL DE-N-ACETYLASE"/>
    <property type="match status" value="1"/>
</dbReference>
<reference evidence="1 2" key="1">
    <citation type="submission" date="2016-10" db="EMBL/GenBank/DDBJ databases">
        <authorList>
            <person name="de Groot N.N."/>
        </authorList>
    </citation>
    <scope>NUCLEOTIDE SEQUENCE [LARGE SCALE GENOMIC DNA]</scope>
    <source>
        <strain evidence="1 2">DSM 18978</strain>
    </source>
</reference>